<dbReference type="AlphaFoldDB" id="A0A0C3AN83"/>
<dbReference type="OrthoDB" id="3253684at2759"/>
<dbReference type="HOGENOM" id="CLU_004552_2_1_1"/>
<organism evidence="1 2">
    <name type="scientific">Scleroderma citrinum Foug A</name>
    <dbReference type="NCBI Taxonomy" id="1036808"/>
    <lineage>
        <taxon>Eukaryota</taxon>
        <taxon>Fungi</taxon>
        <taxon>Dikarya</taxon>
        <taxon>Basidiomycota</taxon>
        <taxon>Agaricomycotina</taxon>
        <taxon>Agaricomycetes</taxon>
        <taxon>Agaricomycetidae</taxon>
        <taxon>Boletales</taxon>
        <taxon>Sclerodermatineae</taxon>
        <taxon>Sclerodermataceae</taxon>
        <taxon>Scleroderma</taxon>
    </lineage>
</organism>
<reference evidence="1 2" key="1">
    <citation type="submission" date="2014-04" db="EMBL/GenBank/DDBJ databases">
        <authorList>
            <consortium name="DOE Joint Genome Institute"/>
            <person name="Kuo A."/>
            <person name="Kohler A."/>
            <person name="Nagy L.G."/>
            <person name="Floudas D."/>
            <person name="Copeland A."/>
            <person name="Barry K.W."/>
            <person name="Cichocki N."/>
            <person name="Veneault-Fourrey C."/>
            <person name="LaButti K."/>
            <person name="Lindquist E.A."/>
            <person name="Lipzen A."/>
            <person name="Lundell T."/>
            <person name="Morin E."/>
            <person name="Murat C."/>
            <person name="Sun H."/>
            <person name="Tunlid A."/>
            <person name="Henrissat B."/>
            <person name="Grigoriev I.V."/>
            <person name="Hibbett D.S."/>
            <person name="Martin F."/>
            <person name="Nordberg H.P."/>
            <person name="Cantor M.N."/>
            <person name="Hua S.X."/>
        </authorList>
    </citation>
    <scope>NUCLEOTIDE SEQUENCE [LARGE SCALE GENOMIC DNA]</scope>
    <source>
        <strain evidence="1 2">Foug A</strain>
    </source>
</reference>
<proteinExistence type="predicted"/>
<gene>
    <name evidence="1" type="ORF">SCLCIDRAFT_21922</name>
</gene>
<protein>
    <submittedName>
        <fullName evidence="1">Uncharacterized protein</fullName>
    </submittedName>
</protein>
<evidence type="ECO:0000313" key="1">
    <source>
        <dbReference type="EMBL" id="KIM66432.1"/>
    </source>
</evidence>
<dbReference type="PANTHER" id="PTHR33096">
    <property type="entry name" value="CXC2 DOMAIN-CONTAINING PROTEIN"/>
    <property type="match status" value="1"/>
</dbReference>
<keyword evidence="2" id="KW-1185">Reference proteome</keyword>
<name>A0A0C3AN83_9AGAM</name>
<reference evidence="2" key="2">
    <citation type="submission" date="2015-01" db="EMBL/GenBank/DDBJ databases">
        <title>Evolutionary Origins and Diversification of the Mycorrhizal Mutualists.</title>
        <authorList>
            <consortium name="DOE Joint Genome Institute"/>
            <consortium name="Mycorrhizal Genomics Consortium"/>
            <person name="Kohler A."/>
            <person name="Kuo A."/>
            <person name="Nagy L.G."/>
            <person name="Floudas D."/>
            <person name="Copeland A."/>
            <person name="Barry K.W."/>
            <person name="Cichocki N."/>
            <person name="Veneault-Fourrey C."/>
            <person name="LaButti K."/>
            <person name="Lindquist E.A."/>
            <person name="Lipzen A."/>
            <person name="Lundell T."/>
            <person name="Morin E."/>
            <person name="Murat C."/>
            <person name="Riley R."/>
            <person name="Ohm R."/>
            <person name="Sun H."/>
            <person name="Tunlid A."/>
            <person name="Henrissat B."/>
            <person name="Grigoriev I.V."/>
            <person name="Hibbett D.S."/>
            <person name="Martin F."/>
        </authorList>
    </citation>
    <scope>NUCLEOTIDE SEQUENCE [LARGE SCALE GENOMIC DNA]</scope>
    <source>
        <strain evidence="2">Foug A</strain>
    </source>
</reference>
<dbReference type="InterPro" id="IPR040521">
    <property type="entry name" value="KDZ"/>
</dbReference>
<dbReference type="InParanoid" id="A0A0C3AN83"/>
<evidence type="ECO:0000313" key="2">
    <source>
        <dbReference type="Proteomes" id="UP000053989"/>
    </source>
</evidence>
<dbReference type="PANTHER" id="PTHR33096:SF1">
    <property type="entry name" value="CXC1-LIKE CYSTEINE CLUSTER ASSOCIATED WITH KDZ TRANSPOSASES DOMAIN-CONTAINING PROTEIN"/>
    <property type="match status" value="1"/>
</dbReference>
<accession>A0A0C3AN83</accession>
<dbReference type="EMBL" id="KN822017">
    <property type="protein sequence ID" value="KIM66432.1"/>
    <property type="molecule type" value="Genomic_DNA"/>
</dbReference>
<dbReference type="STRING" id="1036808.A0A0C3AN83"/>
<sequence length="285" mass="31187">MINKHNEAVQEPFRHSLGISVQWFDILYVEVEWRIKDSLQLCCERVKASKVPQVSPSTPVPCTPKSSSFPTTPSKYALSMPTSTSNLVASPHKPPLSSGSCVSILVQRCPACFAGTSFGKPLSDGGDIHIAMDGNFHHRHRQSAGTSPPFYDLAYFLSKHQVDAIGTHIEKQQKTPPKACKGLVPDEAIDSCESLYEATDGKKKKASMDNFDDTGLMALICRHDIPLFFANIDSPGEQQKYAVALLAHLFMLLPLQATVVGLFDVGCVLDRSISLYNILPEQVAA</sequence>
<dbReference type="Proteomes" id="UP000053989">
    <property type="component" value="Unassembled WGS sequence"/>
</dbReference>
<dbReference type="Pfam" id="PF18758">
    <property type="entry name" value="KDZ"/>
    <property type="match status" value="1"/>
</dbReference>